<comment type="caution">
    <text evidence="2">The sequence shown here is derived from an EMBL/GenBank/DDBJ whole genome shotgun (WGS) entry which is preliminary data.</text>
</comment>
<feature type="region of interest" description="Disordered" evidence="1">
    <location>
        <begin position="50"/>
        <end position="176"/>
    </location>
</feature>
<dbReference type="EMBL" id="CACVBS010000056">
    <property type="protein sequence ID" value="CAA7266724.1"/>
    <property type="molecule type" value="Genomic_DNA"/>
</dbReference>
<dbReference type="AlphaFoldDB" id="A0A8S0VY99"/>
<gene>
    <name evidence="2" type="ORF">AAE3_LOCUS9008</name>
</gene>
<sequence>MNFASLPRGTSLTHPPRVVITKLPPDPFLAGCKKILAIELNASEPDLGASYMKRYNAPDPDDDTAVSYDLGPAANTLERLEEDKEIYAVKPSAGNEAKKSPNPDLSGETTGSVAYANGDDIDDEDQGSSDTGENEQDGSEAVVDDGGEEDEGTDDDANHDAQDADGDSEHSFGGPLYKKRNKRLVEDLKKIVEDDQKASPEDRIDAVIIGPEPEPKHLAALDGLSPKFFLAYSGWEEAILLDGISELKKPWTELESVWICGEHPEGRWSMGCYDTERDWKKNYLKLITGVKSLTLDYCAQLFFSPKNLPVKVRNLKVVGNEGMETSSAQNEATIFNSHLRDLTLIVAPAARIPRERPEPNDVALSKFIPNSVEMLAFHCSPSESMLADLDEWIECAKRSDWLPALKSITIRTDAFEITEESVIDVDPSRAAAFETKVSAVYEALKKRDPSVEIVA</sequence>
<protein>
    <submittedName>
        <fullName evidence="2">Uncharacterized protein</fullName>
    </submittedName>
</protein>
<dbReference type="Proteomes" id="UP000467700">
    <property type="component" value="Unassembled WGS sequence"/>
</dbReference>
<name>A0A8S0VY99_CYCAE</name>
<feature type="compositionally biased region" description="Basic and acidic residues" evidence="1">
    <location>
        <begin position="78"/>
        <end position="87"/>
    </location>
</feature>
<organism evidence="2 3">
    <name type="scientific">Cyclocybe aegerita</name>
    <name type="common">Black poplar mushroom</name>
    <name type="synonym">Agrocybe aegerita</name>
    <dbReference type="NCBI Taxonomy" id="1973307"/>
    <lineage>
        <taxon>Eukaryota</taxon>
        <taxon>Fungi</taxon>
        <taxon>Dikarya</taxon>
        <taxon>Basidiomycota</taxon>
        <taxon>Agaricomycotina</taxon>
        <taxon>Agaricomycetes</taxon>
        <taxon>Agaricomycetidae</taxon>
        <taxon>Agaricales</taxon>
        <taxon>Agaricineae</taxon>
        <taxon>Bolbitiaceae</taxon>
        <taxon>Cyclocybe</taxon>
    </lineage>
</organism>
<proteinExistence type="predicted"/>
<evidence type="ECO:0000313" key="3">
    <source>
        <dbReference type="Proteomes" id="UP000467700"/>
    </source>
</evidence>
<evidence type="ECO:0000256" key="1">
    <source>
        <dbReference type="SAM" id="MobiDB-lite"/>
    </source>
</evidence>
<evidence type="ECO:0000313" key="2">
    <source>
        <dbReference type="EMBL" id="CAA7266724.1"/>
    </source>
</evidence>
<feature type="compositionally biased region" description="Basic and acidic residues" evidence="1">
    <location>
        <begin position="156"/>
        <end position="170"/>
    </location>
</feature>
<dbReference type="OrthoDB" id="3267648at2759"/>
<feature type="compositionally biased region" description="Acidic residues" evidence="1">
    <location>
        <begin position="119"/>
        <end position="155"/>
    </location>
</feature>
<accession>A0A8S0VY99</accession>
<reference evidence="2 3" key="1">
    <citation type="submission" date="2020-01" db="EMBL/GenBank/DDBJ databases">
        <authorList>
            <person name="Gupta K D."/>
        </authorList>
    </citation>
    <scope>NUCLEOTIDE SEQUENCE [LARGE SCALE GENOMIC DNA]</scope>
</reference>
<keyword evidence="3" id="KW-1185">Reference proteome</keyword>